<protein>
    <submittedName>
        <fullName evidence="7">Integral membrane protein</fullName>
    </submittedName>
</protein>
<feature type="transmembrane region" description="Helical" evidence="6">
    <location>
        <begin position="43"/>
        <end position="68"/>
    </location>
</feature>
<keyword evidence="8" id="KW-1185">Reference proteome</keyword>
<feature type="transmembrane region" description="Helical" evidence="6">
    <location>
        <begin position="179"/>
        <end position="201"/>
    </location>
</feature>
<comment type="similarity">
    <text evidence="5">Belongs to the nematode receptor-like protein sra family.</text>
</comment>
<evidence type="ECO:0000313" key="8">
    <source>
        <dbReference type="Proteomes" id="UP001331761"/>
    </source>
</evidence>
<proteinExistence type="inferred from homology"/>
<comment type="caution">
    <text evidence="7">The sequence shown here is derived from an EMBL/GenBank/DDBJ whole genome shotgun (WGS) entry which is preliminary data.</text>
</comment>
<evidence type="ECO:0000256" key="3">
    <source>
        <dbReference type="ARBA" id="ARBA00022989"/>
    </source>
</evidence>
<keyword evidence="2 6" id="KW-0812">Transmembrane</keyword>
<dbReference type="AlphaFoldDB" id="A0AAN8FQR9"/>
<dbReference type="Pfam" id="PF10292">
    <property type="entry name" value="7TM_GPCR_Srab"/>
    <property type="match status" value="1"/>
</dbReference>
<dbReference type="Proteomes" id="UP001331761">
    <property type="component" value="Unassembled WGS sequence"/>
</dbReference>
<evidence type="ECO:0000256" key="5">
    <source>
        <dbReference type="ARBA" id="ARBA00037994"/>
    </source>
</evidence>
<evidence type="ECO:0000256" key="4">
    <source>
        <dbReference type="ARBA" id="ARBA00023136"/>
    </source>
</evidence>
<evidence type="ECO:0000256" key="1">
    <source>
        <dbReference type="ARBA" id="ARBA00004141"/>
    </source>
</evidence>
<organism evidence="7 8">
    <name type="scientific">Trichostrongylus colubriformis</name>
    <name type="common">Black scour worm</name>
    <dbReference type="NCBI Taxonomy" id="6319"/>
    <lineage>
        <taxon>Eukaryota</taxon>
        <taxon>Metazoa</taxon>
        <taxon>Ecdysozoa</taxon>
        <taxon>Nematoda</taxon>
        <taxon>Chromadorea</taxon>
        <taxon>Rhabditida</taxon>
        <taxon>Rhabditina</taxon>
        <taxon>Rhabditomorpha</taxon>
        <taxon>Strongyloidea</taxon>
        <taxon>Trichostrongylidae</taxon>
        <taxon>Trichostrongylus</taxon>
    </lineage>
</organism>
<dbReference type="EMBL" id="WIXE01014449">
    <property type="protein sequence ID" value="KAK5974293.1"/>
    <property type="molecule type" value="Genomic_DNA"/>
</dbReference>
<feature type="transmembrane region" description="Helical" evidence="6">
    <location>
        <begin position="93"/>
        <end position="117"/>
    </location>
</feature>
<evidence type="ECO:0000313" key="7">
    <source>
        <dbReference type="EMBL" id="KAK5974293.1"/>
    </source>
</evidence>
<reference evidence="7 8" key="1">
    <citation type="submission" date="2019-10" db="EMBL/GenBank/DDBJ databases">
        <title>Assembly and Annotation for the nematode Trichostrongylus colubriformis.</title>
        <authorList>
            <person name="Martin J."/>
        </authorList>
    </citation>
    <scope>NUCLEOTIDE SEQUENCE [LARGE SCALE GENOMIC DNA]</scope>
    <source>
        <strain evidence="7">G859</strain>
        <tissue evidence="7">Whole worm</tissue>
    </source>
</reference>
<feature type="transmembrane region" description="Helical" evidence="6">
    <location>
        <begin position="138"/>
        <end position="159"/>
    </location>
</feature>
<comment type="subcellular location">
    <subcellularLocation>
        <location evidence="1">Membrane</location>
        <topology evidence="1">Multi-pass membrane protein</topology>
    </subcellularLocation>
</comment>
<evidence type="ECO:0000256" key="6">
    <source>
        <dbReference type="SAM" id="Phobius"/>
    </source>
</evidence>
<keyword evidence="3 6" id="KW-1133">Transmembrane helix</keyword>
<dbReference type="PANTHER" id="PTHR31357:SF5">
    <property type="entry name" value="SERPENTINE RECEPTOR CLASS ALPHA-1-RELATED"/>
    <property type="match status" value="1"/>
</dbReference>
<evidence type="ECO:0000256" key="2">
    <source>
        <dbReference type="ARBA" id="ARBA00022692"/>
    </source>
</evidence>
<dbReference type="InterPro" id="IPR051080">
    <property type="entry name" value="Nematode_rcpt-like_serp_alpha"/>
</dbReference>
<name>A0AAN8FQR9_TRICO</name>
<dbReference type="PANTHER" id="PTHR31357">
    <property type="entry name" value="SERPENTINE RECEPTOR CLASS ALPHA-10"/>
    <property type="match status" value="1"/>
</dbReference>
<dbReference type="InterPro" id="IPR019408">
    <property type="entry name" value="7TM_GPCR_serpentine_rcpt_Srab"/>
</dbReference>
<gene>
    <name evidence="7" type="ORF">GCK32_017241</name>
</gene>
<dbReference type="GO" id="GO:0016020">
    <property type="term" value="C:membrane"/>
    <property type="evidence" value="ECO:0007669"/>
    <property type="project" value="UniProtKB-SubCell"/>
</dbReference>
<sequence length="240" mass="27298">MSSALCLSFRLPANICGTALAVLQNGMVIERAFALWKRRQYEYYGCSIGVTITAFCVLFSAAFTYWALSLMDLSSPVAYCSDSTDETEESLTMLFFFLCAVDVISLIGVALLHTFNASAIRRKVFDLRSSYQLQENAAVIRLLLPLSVFDTICHLVFSTSNGIIQLFRASFSYVTYRTIFASTYILPYYGVVSPILLWLIIRKSKQLRVAKLRVIGLRYTNEREVYFQGYNQMWETVEAK</sequence>
<keyword evidence="4 6" id="KW-0472">Membrane</keyword>
<dbReference type="GO" id="GO:0004984">
    <property type="term" value="F:olfactory receptor activity"/>
    <property type="evidence" value="ECO:0007669"/>
    <property type="project" value="TreeGrafter"/>
</dbReference>
<accession>A0AAN8FQR9</accession>